<protein>
    <recommendedName>
        <fullName evidence="4">Gamma-tubulin complex component</fullName>
    </recommendedName>
</protein>
<dbReference type="PANTHER" id="PTHR19302">
    <property type="entry name" value="GAMMA TUBULIN COMPLEX PROTEIN"/>
    <property type="match status" value="1"/>
</dbReference>
<evidence type="ECO:0000256" key="4">
    <source>
        <dbReference type="RuleBase" id="RU363050"/>
    </source>
</evidence>
<dbReference type="Pfam" id="PF17681">
    <property type="entry name" value="GCP_N_terminal"/>
    <property type="match status" value="1"/>
</dbReference>
<dbReference type="Proteomes" id="UP000215914">
    <property type="component" value="Unassembled WGS sequence"/>
</dbReference>
<comment type="function">
    <text evidence="4">Component of the gamma-tubulin ring complex (gTuRC) which mediates microtubule nucleation.</text>
</comment>
<accession>A0A9K3EIZ1</accession>
<dbReference type="EMBL" id="MNCJ02000328">
    <property type="protein sequence ID" value="KAF5774705.1"/>
    <property type="molecule type" value="Genomic_DNA"/>
</dbReference>
<evidence type="ECO:0000313" key="7">
    <source>
        <dbReference type="Proteomes" id="UP000215914"/>
    </source>
</evidence>
<name>A0A9K3EIZ1_HELAN</name>
<organism evidence="6 7">
    <name type="scientific">Helianthus annuus</name>
    <name type="common">Common sunflower</name>
    <dbReference type="NCBI Taxonomy" id="4232"/>
    <lineage>
        <taxon>Eukaryota</taxon>
        <taxon>Viridiplantae</taxon>
        <taxon>Streptophyta</taxon>
        <taxon>Embryophyta</taxon>
        <taxon>Tracheophyta</taxon>
        <taxon>Spermatophyta</taxon>
        <taxon>Magnoliopsida</taxon>
        <taxon>eudicotyledons</taxon>
        <taxon>Gunneridae</taxon>
        <taxon>Pentapetalae</taxon>
        <taxon>asterids</taxon>
        <taxon>campanulids</taxon>
        <taxon>Asterales</taxon>
        <taxon>Asteraceae</taxon>
        <taxon>Asteroideae</taxon>
        <taxon>Heliantheae alliance</taxon>
        <taxon>Heliantheae</taxon>
        <taxon>Helianthus</taxon>
    </lineage>
</organism>
<evidence type="ECO:0000259" key="5">
    <source>
        <dbReference type="Pfam" id="PF17681"/>
    </source>
</evidence>
<keyword evidence="2 4" id="KW-0493">Microtubule</keyword>
<feature type="domain" description="Gamma tubulin complex component protein N-terminal" evidence="5">
    <location>
        <begin position="3"/>
        <end position="54"/>
    </location>
</feature>
<keyword evidence="1 4" id="KW-0963">Cytoplasm</keyword>
<keyword evidence="7" id="KW-1185">Reference proteome</keyword>
<dbReference type="InterPro" id="IPR041470">
    <property type="entry name" value="GCP_N"/>
</dbReference>
<comment type="subcellular location">
    <subcellularLocation>
        <location evidence="4">Cytoplasm</location>
        <location evidence="4">Cytoskeleton</location>
        <location evidence="4">Microtubule organizing center</location>
    </subcellularLocation>
</comment>
<dbReference type="GO" id="GO:0043015">
    <property type="term" value="F:gamma-tubulin binding"/>
    <property type="evidence" value="ECO:0007669"/>
    <property type="project" value="InterPro"/>
</dbReference>
<evidence type="ECO:0000256" key="3">
    <source>
        <dbReference type="ARBA" id="ARBA00023212"/>
    </source>
</evidence>
<dbReference type="GO" id="GO:0005815">
    <property type="term" value="C:microtubule organizing center"/>
    <property type="evidence" value="ECO:0007669"/>
    <property type="project" value="UniProtKB-SubCell"/>
</dbReference>
<sequence>MAGNYLVRLLLEQMIDSANSAYLGILERWVYEGLIDDPHDEFFIAENKSLQKVRFCLLIQKKYKCIRLCF</sequence>
<dbReference type="GO" id="GO:0000922">
    <property type="term" value="C:spindle pole"/>
    <property type="evidence" value="ECO:0007669"/>
    <property type="project" value="InterPro"/>
</dbReference>
<dbReference type="PANTHER" id="PTHR19302:SF13">
    <property type="entry name" value="GAMMA-TUBULIN COMPLEX COMPONENT 2"/>
    <property type="match status" value="1"/>
</dbReference>
<proteinExistence type="inferred from homology"/>
<dbReference type="InterPro" id="IPR007259">
    <property type="entry name" value="GCP"/>
</dbReference>
<comment type="similarity">
    <text evidence="4">Belongs to the TUBGCP family.</text>
</comment>
<reference evidence="6" key="1">
    <citation type="journal article" date="2017" name="Nature">
        <title>The sunflower genome provides insights into oil metabolism, flowering and Asterid evolution.</title>
        <authorList>
            <person name="Badouin H."/>
            <person name="Gouzy J."/>
            <person name="Grassa C.J."/>
            <person name="Murat F."/>
            <person name="Staton S.E."/>
            <person name="Cottret L."/>
            <person name="Lelandais-Briere C."/>
            <person name="Owens G.L."/>
            <person name="Carrere S."/>
            <person name="Mayjonade B."/>
            <person name="Legrand L."/>
            <person name="Gill N."/>
            <person name="Kane N.C."/>
            <person name="Bowers J.E."/>
            <person name="Hubner S."/>
            <person name="Bellec A."/>
            <person name="Berard A."/>
            <person name="Berges H."/>
            <person name="Blanchet N."/>
            <person name="Boniface M.C."/>
            <person name="Brunel D."/>
            <person name="Catrice O."/>
            <person name="Chaidir N."/>
            <person name="Claudel C."/>
            <person name="Donnadieu C."/>
            <person name="Faraut T."/>
            <person name="Fievet G."/>
            <person name="Helmstetter N."/>
            <person name="King M."/>
            <person name="Knapp S.J."/>
            <person name="Lai Z."/>
            <person name="Le Paslier M.C."/>
            <person name="Lippi Y."/>
            <person name="Lorenzon L."/>
            <person name="Mandel J.R."/>
            <person name="Marage G."/>
            <person name="Marchand G."/>
            <person name="Marquand E."/>
            <person name="Bret-Mestries E."/>
            <person name="Morien E."/>
            <person name="Nambeesan S."/>
            <person name="Nguyen T."/>
            <person name="Pegot-Espagnet P."/>
            <person name="Pouilly N."/>
            <person name="Raftis F."/>
            <person name="Sallet E."/>
            <person name="Schiex T."/>
            <person name="Thomas J."/>
            <person name="Vandecasteele C."/>
            <person name="Vares D."/>
            <person name="Vear F."/>
            <person name="Vautrin S."/>
            <person name="Crespi M."/>
            <person name="Mangin B."/>
            <person name="Burke J.M."/>
            <person name="Salse J."/>
            <person name="Munos S."/>
            <person name="Vincourt P."/>
            <person name="Rieseberg L.H."/>
            <person name="Langlade N.B."/>
        </authorList>
    </citation>
    <scope>NUCLEOTIDE SEQUENCE</scope>
    <source>
        <tissue evidence="6">Leaves</tissue>
    </source>
</reference>
<dbReference type="AlphaFoldDB" id="A0A9K3EIZ1"/>
<evidence type="ECO:0000256" key="2">
    <source>
        <dbReference type="ARBA" id="ARBA00022701"/>
    </source>
</evidence>
<gene>
    <name evidence="6" type="ORF">HanXRQr2_Chr13g0603761</name>
</gene>
<evidence type="ECO:0000256" key="1">
    <source>
        <dbReference type="ARBA" id="ARBA00022490"/>
    </source>
</evidence>
<reference evidence="6" key="2">
    <citation type="submission" date="2020-06" db="EMBL/GenBank/DDBJ databases">
        <title>Helianthus annuus Genome sequencing and assembly Release 2.</title>
        <authorList>
            <person name="Gouzy J."/>
            <person name="Langlade N."/>
            <person name="Munos S."/>
        </authorList>
    </citation>
    <scope>NUCLEOTIDE SEQUENCE</scope>
    <source>
        <tissue evidence="6">Leaves</tissue>
    </source>
</reference>
<keyword evidence="3 4" id="KW-0206">Cytoskeleton</keyword>
<dbReference type="GO" id="GO:0007020">
    <property type="term" value="P:microtubule nucleation"/>
    <property type="evidence" value="ECO:0007669"/>
    <property type="project" value="InterPro"/>
</dbReference>
<evidence type="ECO:0000313" key="6">
    <source>
        <dbReference type="EMBL" id="KAF5774705.1"/>
    </source>
</evidence>
<dbReference type="Gramene" id="mRNA:HanXRQr2_Chr13g0603761">
    <property type="protein sequence ID" value="mRNA:HanXRQr2_Chr13g0603761"/>
    <property type="gene ID" value="HanXRQr2_Chr13g0603761"/>
</dbReference>
<comment type="caution">
    <text evidence="6">The sequence shown here is derived from an EMBL/GenBank/DDBJ whole genome shotgun (WGS) entry which is preliminary data.</text>
</comment>
<dbReference type="GO" id="GO:0005874">
    <property type="term" value="C:microtubule"/>
    <property type="evidence" value="ECO:0007669"/>
    <property type="project" value="UniProtKB-KW"/>
</dbReference>